<dbReference type="Pfam" id="PF01638">
    <property type="entry name" value="HxlR"/>
    <property type="match status" value="1"/>
</dbReference>
<evidence type="ECO:0000259" key="4">
    <source>
        <dbReference type="PROSITE" id="PS51118"/>
    </source>
</evidence>
<evidence type="ECO:0000313" key="6">
    <source>
        <dbReference type="Proteomes" id="UP001162881"/>
    </source>
</evidence>
<evidence type="ECO:0000256" key="2">
    <source>
        <dbReference type="ARBA" id="ARBA00023125"/>
    </source>
</evidence>
<feature type="domain" description="HTH hxlR-type" evidence="4">
    <location>
        <begin position="33"/>
        <end position="131"/>
    </location>
</feature>
<dbReference type="InterPro" id="IPR036388">
    <property type="entry name" value="WH-like_DNA-bd_sf"/>
</dbReference>
<keyword evidence="2" id="KW-0238">DNA-binding</keyword>
<name>A0ABT0B851_9SPHN</name>
<evidence type="ECO:0000313" key="5">
    <source>
        <dbReference type="EMBL" id="MCJ2181251.1"/>
    </source>
</evidence>
<dbReference type="EMBL" id="JALHLF010000001">
    <property type="protein sequence ID" value="MCJ2181251.1"/>
    <property type="molecule type" value="Genomic_DNA"/>
</dbReference>
<keyword evidence="3" id="KW-0804">Transcription</keyword>
<dbReference type="InterPro" id="IPR036390">
    <property type="entry name" value="WH_DNA-bd_sf"/>
</dbReference>
<sequence length="245" mass="26819">MHLDPTDPAAEPARETALATTPLRHGRWYNDACGSAFAMEVVGERWSLLIVRELMLGARRFSEVRAALPALSAKVLSERLEGLEASGIVRRAFLPPPVCAQVYGLTAWGQDLEPVLQAMVRWSLAAPQHDRRLPFTPVSFMLLLRSLFQPGRAEGLSLWVAFDIAEQRFAARVVDGAFSVHPGGEALESPDLRFRARSASDFVSLFLEGGESAALSIAGDGDLLRRFTQLFAMPESDGRDDRGDG</sequence>
<dbReference type="RefSeq" id="WP_244016352.1">
    <property type="nucleotide sequence ID" value="NZ_JALHLF010000001.1"/>
</dbReference>
<dbReference type="InterPro" id="IPR002577">
    <property type="entry name" value="HTH_HxlR"/>
</dbReference>
<comment type="caution">
    <text evidence="5">The sequence shown here is derived from an EMBL/GenBank/DDBJ whole genome shotgun (WGS) entry which is preliminary data.</text>
</comment>
<accession>A0ABT0B851</accession>
<evidence type="ECO:0000256" key="3">
    <source>
        <dbReference type="ARBA" id="ARBA00023163"/>
    </source>
</evidence>
<protein>
    <submittedName>
        <fullName evidence="5">Helix-turn-helix transcriptional regulator</fullName>
    </submittedName>
</protein>
<keyword evidence="1" id="KW-0805">Transcription regulation</keyword>
<dbReference type="PANTHER" id="PTHR33204:SF18">
    <property type="entry name" value="TRANSCRIPTIONAL REGULATORY PROTEIN"/>
    <property type="match status" value="1"/>
</dbReference>
<gene>
    <name evidence="5" type="ORF">MTR62_00790</name>
</gene>
<keyword evidence="6" id="KW-1185">Reference proteome</keyword>
<dbReference type="Proteomes" id="UP001162881">
    <property type="component" value="Unassembled WGS sequence"/>
</dbReference>
<proteinExistence type="predicted"/>
<dbReference type="Gene3D" id="1.10.10.10">
    <property type="entry name" value="Winged helix-like DNA-binding domain superfamily/Winged helix DNA-binding domain"/>
    <property type="match status" value="1"/>
</dbReference>
<dbReference type="SUPFAM" id="SSF46785">
    <property type="entry name" value="Winged helix' DNA-binding domain"/>
    <property type="match status" value="1"/>
</dbReference>
<organism evidence="5 6">
    <name type="scientific">Novosphingobium organovorum</name>
    <dbReference type="NCBI Taxonomy" id="2930092"/>
    <lineage>
        <taxon>Bacteria</taxon>
        <taxon>Pseudomonadati</taxon>
        <taxon>Pseudomonadota</taxon>
        <taxon>Alphaproteobacteria</taxon>
        <taxon>Sphingomonadales</taxon>
        <taxon>Sphingomonadaceae</taxon>
        <taxon>Novosphingobium</taxon>
    </lineage>
</organism>
<dbReference type="PROSITE" id="PS51118">
    <property type="entry name" value="HTH_HXLR"/>
    <property type="match status" value="1"/>
</dbReference>
<evidence type="ECO:0000256" key="1">
    <source>
        <dbReference type="ARBA" id="ARBA00023015"/>
    </source>
</evidence>
<dbReference type="PANTHER" id="PTHR33204">
    <property type="entry name" value="TRANSCRIPTIONAL REGULATOR, MARR FAMILY"/>
    <property type="match status" value="1"/>
</dbReference>
<reference evidence="5" key="1">
    <citation type="submission" date="2022-03" db="EMBL/GenBank/DDBJ databases">
        <title>Identification of a novel bacterium isolated from mangrove sediments.</title>
        <authorList>
            <person name="Pan X."/>
        </authorList>
    </citation>
    <scope>NUCLEOTIDE SEQUENCE</scope>
    <source>
        <strain evidence="5">B1949</strain>
    </source>
</reference>